<keyword evidence="3" id="KW-1185">Reference proteome</keyword>
<keyword evidence="1" id="KW-0812">Transmembrane</keyword>
<gene>
    <name evidence="2" type="ORF">ABR189_22540</name>
</gene>
<sequence length="142" mass="16924">MERNLKTNRILKWMAENAHYFLTSIFLVIVIRSCVNSIMDWDRLMRTRIITMGTVAGADKISRNPAIYICYWFEVDGEIFNCKMAKRIRFSQADTLVGMHFPIAYEKENPENSEIIITPEDFKEFKLPFPDSLRWIRKIQFY</sequence>
<evidence type="ECO:0000313" key="2">
    <source>
        <dbReference type="EMBL" id="MET7000187.1"/>
    </source>
</evidence>
<protein>
    <recommendedName>
        <fullName evidence="4">Pyridoxamine 5'-phosphate oxidase putative domain-containing protein</fullName>
    </recommendedName>
</protein>
<name>A0ABV2TAX1_9BACT</name>
<dbReference type="Proteomes" id="UP001549749">
    <property type="component" value="Unassembled WGS sequence"/>
</dbReference>
<accession>A0ABV2TAX1</accession>
<dbReference type="RefSeq" id="WP_354662747.1">
    <property type="nucleotide sequence ID" value="NZ_JBEXAC010000002.1"/>
</dbReference>
<reference evidence="2 3" key="1">
    <citation type="submission" date="2024-06" db="EMBL/GenBank/DDBJ databases">
        <title>Chitinophaga defluvii sp. nov., isolated from municipal sewage.</title>
        <authorList>
            <person name="Zhang L."/>
        </authorList>
    </citation>
    <scope>NUCLEOTIDE SEQUENCE [LARGE SCALE GENOMIC DNA]</scope>
    <source>
        <strain evidence="2 3">H8</strain>
    </source>
</reference>
<dbReference type="EMBL" id="JBEXAC010000002">
    <property type="protein sequence ID" value="MET7000187.1"/>
    <property type="molecule type" value="Genomic_DNA"/>
</dbReference>
<evidence type="ECO:0000313" key="3">
    <source>
        <dbReference type="Proteomes" id="UP001549749"/>
    </source>
</evidence>
<evidence type="ECO:0000256" key="1">
    <source>
        <dbReference type="SAM" id="Phobius"/>
    </source>
</evidence>
<proteinExistence type="predicted"/>
<comment type="caution">
    <text evidence="2">The sequence shown here is derived from an EMBL/GenBank/DDBJ whole genome shotgun (WGS) entry which is preliminary data.</text>
</comment>
<organism evidence="2 3">
    <name type="scientific">Chitinophaga defluvii</name>
    <dbReference type="NCBI Taxonomy" id="3163343"/>
    <lineage>
        <taxon>Bacteria</taxon>
        <taxon>Pseudomonadati</taxon>
        <taxon>Bacteroidota</taxon>
        <taxon>Chitinophagia</taxon>
        <taxon>Chitinophagales</taxon>
        <taxon>Chitinophagaceae</taxon>
        <taxon>Chitinophaga</taxon>
    </lineage>
</organism>
<feature type="transmembrane region" description="Helical" evidence="1">
    <location>
        <begin position="20"/>
        <end position="39"/>
    </location>
</feature>
<evidence type="ECO:0008006" key="4">
    <source>
        <dbReference type="Google" id="ProtNLM"/>
    </source>
</evidence>
<keyword evidence="1" id="KW-1133">Transmembrane helix</keyword>
<keyword evidence="1" id="KW-0472">Membrane</keyword>